<proteinExistence type="predicted"/>
<comment type="caution">
    <text evidence="1">The sequence shown here is derived from an EMBL/GenBank/DDBJ whole genome shotgun (WGS) entry which is preliminary data.</text>
</comment>
<dbReference type="EMBL" id="CADEBC010000088">
    <property type="protein sequence ID" value="CAB3222469.1"/>
    <property type="molecule type" value="Genomic_DNA"/>
</dbReference>
<keyword evidence="2" id="KW-1185">Reference proteome</keyword>
<protein>
    <submittedName>
        <fullName evidence="1">Uncharacterized protein</fullName>
    </submittedName>
</protein>
<dbReference type="OrthoDB" id="7239537at2759"/>
<dbReference type="AlphaFoldDB" id="A0A8S0YRS5"/>
<accession>A0A8S0YRS5</accession>
<reference evidence="1 2" key="1">
    <citation type="submission" date="2020-04" db="EMBL/GenBank/DDBJ databases">
        <authorList>
            <person name="Wallbank WR R."/>
            <person name="Pardo Diaz C."/>
            <person name="Kozak K."/>
            <person name="Martin S."/>
            <person name="Jiggins C."/>
            <person name="Moest M."/>
            <person name="Warren A I."/>
            <person name="Byers J.R.P. K."/>
            <person name="Montejo-Kovacevich G."/>
            <person name="Yen C E."/>
        </authorList>
    </citation>
    <scope>NUCLEOTIDE SEQUENCE [LARGE SCALE GENOMIC DNA]</scope>
</reference>
<organism evidence="1 2">
    <name type="scientific">Arctia plantaginis</name>
    <name type="common">Wood tiger moth</name>
    <name type="synonym">Phalaena plantaginis</name>
    <dbReference type="NCBI Taxonomy" id="874455"/>
    <lineage>
        <taxon>Eukaryota</taxon>
        <taxon>Metazoa</taxon>
        <taxon>Ecdysozoa</taxon>
        <taxon>Arthropoda</taxon>
        <taxon>Hexapoda</taxon>
        <taxon>Insecta</taxon>
        <taxon>Pterygota</taxon>
        <taxon>Neoptera</taxon>
        <taxon>Endopterygota</taxon>
        <taxon>Lepidoptera</taxon>
        <taxon>Glossata</taxon>
        <taxon>Ditrysia</taxon>
        <taxon>Noctuoidea</taxon>
        <taxon>Erebidae</taxon>
        <taxon>Arctiinae</taxon>
        <taxon>Arctia</taxon>
    </lineage>
</organism>
<gene>
    <name evidence="1" type="ORF">APLA_LOCUS1088</name>
</gene>
<dbReference type="Proteomes" id="UP000494106">
    <property type="component" value="Unassembled WGS sequence"/>
</dbReference>
<evidence type="ECO:0000313" key="1">
    <source>
        <dbReference type="EMBL" id="CAB3222469.1"/>
    </source>
</evidence>
<sequence>MEHEILTEPLESNAASLHGLYTDFDAWVIKYSSIYKRSIRGTQAEKQHEENNSKQQNVDHVIIDVFAANILLKQSHTHNQPIINVKENEGFMFYDYILFKLLDNNSHRHVICRLVRSKL</sequence>
<evidence type="ECO:0000313" key="2">
    <source>
        <dbReference type="Proteomes" id="UP000494106"/>
    </source>
</evidence>
<name>A0A8S0YRS5_ARCPL</name>